<evidence type="ECO:0000313" key="4">
    <source>
        <dbReference type="Proteomes" id="UP000186455"/>
    </source>
</evidence>
<dbReference type="STRING" id="1048205.AB852_07560"/>
<keyword evidence="2" id="KW-1133">Transmembrane helix</keyword>
<protein>
    <submittedName>
        <fullName evidence="3">Membrane protein</fullName>
    </submittedName>
</protein>
<sequence length="150" mass="14751">MSAEAKSPRGTDPGGTPEGPRPGRLTAAAALTGLEGAALVAGGLYVSVRGLTGDGSAGQALTAGVTLVALAVLPLVAAKGLLARRGWSRGPAIMTQIISLPVAWTLLQADSMLIPGGIALGVAAVTTLVLLVNPATTVALDIRGPGRADQ</sequence>
<dbReference type="AlphaFoldDB" id="A0A1Q4VF52"/>
<proteinExistence type="predicted"/>
<dbReference type="EMBL" id="LFBV01000001">
    <property type="protein sequence ID" value="OKH96433.1"/>
    <property type="molecule type" value="Genomic_DNA"/>
</dbReference>
<dbReference type="GeneID" id="96792342"/>
<keyword evidence="2" id="KW-0812">Transmembrane</keyword>
<accession>A0A1Q4VF52</accession>
<feature type="transmembrane region" description="Helical" evidence="2">
    <location>
        <begin position="113"/>
        <end position="133"/>
    </location>
</feature>
<name>A0A1Q4VF52_9ACTN</name>
<feature type="transmembrane region" description="Helical" evidence="2">
    <location>
        <begin position="60"/>
        <end position="78"/>
    </location>
</feature>
<reference evidence="3 4" key="1">
    <citation type="submission" date="2015-06" db="EMBL/GenBank/DDBJ databases">
        <title>Cloning and characterization of the uncialamcin biosynthetic gene cluster.</title>
        <authorList>
            <person name="Yan X."/>
            <person name="Huang T."/>
            <person name="Ge H."/>
            <person name="Shen B."/>
        </authorList>
    </citation>
    <scope>NUCLEOTIDE SEQUENCE [LARGE SCALE GENOMIC DNA]</scope>
    <source>
        <strain evidence="3 4">DCA2648</strain>
    </source>
</reference>
<keyword evidence="2" id="KW-0472">Membrane</keyword>
<keyword evidence="4" id="KW-1185">Reference proteome</keyword>
<dbReference type="RefSeq" id="WP_073784812.1">
    <property type="nucleotide sequence ID" value="NZ_CP108638.1"/>
</dbReference>
<evidence type="ECO:0000313" key="3">
    <source>
        <dbReference type="EMBL" id="OKH96433.1"/>
    </source>
</evidence>
<dbReference type="Proteomes" id="UP000186455">
    <property type="component" value="Unassembled WGS sequence"/>
</dbReference>
<evidence type="ECO:0000256" key="2">
    <source>
        <dbReference type="SAM" id="Phobius"/>
    </source>
</evidence>
<gene>
    <name evidence="3" type="ORF">AB852_07560</name>
</gene>
<evidence type="ECO:0000256" key="1">
    <source>
        <dbReference type="SAM" id="MobiDB-lite"/>
    </source>
</evidence>
<comment type="caution">
    <text evidence="3">The sequence shown here is derived from an EMBL/GenBank/DDBJ whole genome shotgun (WGS) entry which is preliminary data.</text>
</comment>
<feature type="transmembrane region" description="Helical" evidence="2">
    <location>
        <begin position="25"/>
        <end position="48"/>
    </location>
</feature>
<organism evidence="3 4">
    <name type="scientific">Streptomyces uncialis</name>
    <dbReference type="NCBI Taxonomy" id="1048205"/>
    <lineage>
        <taxon>Bacteria</taxon>
        <taxon>Bacillati</taxon>
        <taxon>Actinomycetota</taxon>
        <taxon>Actinomycetes</taxon>
        <taxon>Kitasatosporales</taxon>
        <taxon>Streptomycetaceae</taxon>
        <taxon>Streptomyces</taxon>
    </lineage>
</organism>
<feature type="region of interest" description="Disordered" evidence="1">
    <location>
        <begin position="1"/>
        <end position="24"/>
    </location>
</feature>